<evidence type="ECO:0000313" key="1">
    <source>
        <dbReference type="EMBL" id="OAY28224.1"/>
    </source>
</evidence>
<reference evidence="1" key="1">
    <citation type="submission" date="2016-02" db="EMBL/GenBank/DDBJ databases">
        <title>WGS assembly of Manihot esculenta.</title>
        <authorList>
            <person name="Bredeson J.V."/>
            <person name="Prochnik S.E."/>
            <person name="Lyons J.B."/>
            <person name="Schmutz J."/>
            <person name="Grimwood J."/>
            <person name="Vrebalov J."/>
            <person name="Bart R.S."/>
            <person name="Amuge T."/>
            <person name="Ferguson M.E."/>
            <person name="Green R."/>
            <person name="Putnam N."/>
            <person name="Stites J."/>
            <person name="Rounsley S."/>
            <person name="Rokhsar D.S."/>
        </authorList>
    </citation>
    <scope>NUCLEOTIDE SEQUENCE [LARGE SCALE GENOMIC DNA]</scope>
    <source>
        <tissue evidence="1">Leaf</tissue>
    </source>
</reference>
<proteinExistence type="predicted"/>
<accession>A0A2C9UCX4</accession>
<name>A0A2C9UCX4_MANES</name>
<organism evidence="1">
    <name type="scientific">Manihot esculenta</name>
    <name type="common">Cassava</name>
    <name type="synonym">Jatropha manihot</name>
    <dbReference type="NCBI Taxonomy" id="3983"/>
    <lineage>
        <taxon>Eukaryota</taxon>
        <taxon>Viridiplantae</taxon>
        <taxon>Streptophyta</taxon>
        <taxon>Embryophyta</taxon>
        <taxon>Tracheophyta</taxon>
        <taxon>Spermatophyta</taxon>
        <taxon>Magnoliopsida</taxon>
        <taxon>eudicotyledons</taxon>
        <taxon>Gunneridae</taxon>
        <taxon>Pentapetalae</taxon>
        <taxon>rosids</taxon>
        <taxon>fabids</taxon>
        <taxon>Malpighiales</taxon>
        <taxon>Euphorbiaceae</taxon>
        <taxon>Crotonoideae</taxon>
        <taxon>Manihoteae</taxon>
        <taxon>Manihot</taxon>
    </lineage>
</organism>
<dbReference type="EMBL" id="CM004401">
    <property type="protein sequence ID" value="OAY28224.1"/>
    <property type="molecule type" value="Genomic_DNA"/>
</dbReference>
<gene>
    <name evidence="1" type="ORF">MANES_15G051100</name>
</gene>
<sequence length="89" mass="10791">MKHFNIFRLHYLLSSIRIKILLEQSFFFWEKKKLVIDMHELFLYACSLWRWPRGKLPAIKSSCDKADDNMDMRYLKNLSLENFSSAIQM</sequence>
<dbReference type="AlphaFoldDB" id="A0A2C9UCX4"/>
<protein>
    <submittedName>
        <fullName evidence="1">Uncharacterized protein</fullName>
    </submittedName>
</protein>